<evidence type="ECO:0000313" key="6">
    <source>
        <dbReference type="EMBL" id="QAA30949.1"/>
    </source>
</evidence>
<dbReference type="AlphaFoldDB" id="A0A3R5V5Z1"/>
<dbReference type="GO" id="GO:0035999">
    <property type="term" value="P:tetrahydrofolate interconversion"/>
    <property type="evidence" value="ECO:0007669"/>
    <property type="project" value="TreeGrafter"/>
</dbReference>
<evidence type="ECO:0000256" key="2">
    <source>
        <dbReference type="ARBA" id="ARBA00022741"/>
    </source>
</evidence>
<feature type="binding site" evidence="4">
    <location>
        <position position="49"/>
    </location>
    <ligand>
        <name>substrate</name>
    </ligand>
</feature>
<dbReference type="InterPro" id="IPR024185">
    <property type="entry name" value="FTHF_cligase-like_sf"/>
</dbReference>
<keyword evidence="3 4" id="KW-0067">ATP-binding</keyword>
<comment type="similarity">
    <text evidence="1 5">Belongs to the 5-formyltetrahydrofolate cyclo-ligase family.</text>
</comment>
<dbReference type="KEGG" id="cmah:C1I91_04305"/>
<dbReference type="InterPro" id="IPR037171">
    <property type="entry name" value="NagB/RpiA_transferase-like"/>
</dbReference>
<name>A0A3R5V5Z1_9CLOT</name>
<dbReference type="RefSeq" id="WP_128211450.1">
    <property type="nucleotide sequence ID" value="NZ_CP025746.1"/>
</dbReference>
<dbReference type="InterPro" id="IPR002698">
    <property type="entry name" value="FTHF_cligase"/>
</dbReference>
<dbReference type="PANTHER" id="PTHR23407">
    <property type="entry name" value="ATPASE INHIBITOR/5-FORMYLTETRAHYDROFOLATE CYCLO-LIGASE"/>
    <property type="match status" value="1"/>
</dbReference>
<dbReference type="GO" id="GO:0009396">
    <property type="term" value="P:folic acid-containing compound biosynthetic process"/>
    <property type="evidence" value="ECO:0007669"/>
    <property type="project" value="TreeGrafter"/>
</dbReference>
<keyword evidence="6" id="KW-0436">Ligase</keyword>
<comment type="cofactor">
    <cofactor evidence="5">
        <name>Mg(2+)</name>
        <dbReference type="ChEBI" id="CHEBI:18420"/>
    </cofactor>
</comment>
<evidence type="ECO:0000256" key="4">
    <source>
        <dbReference type="PIRSR" id="PIRSR006806-1"/>
    </source>
</evidence>
<proteinExistence type="inferred from homology"/>
<keyword evidence="2 4" id="KW-0547">Nucleotide-binding</keyword>
<accession>A0A3R5V5Z1</accession>
<evidence type="ECO:0000313" key="7">
    <source>
        <dbReference type="Proteomes" id="UP000286268"/>
    </source>
</evidence>
<dbReference type="SUPFAM" id="SSF100950">
    <property type="entry name" value="NagB/RpiA/CoA transferase-like"/>
    <property type="match status" value="1"/>
</dbReference>
<dbReference type="Pfam" id="PF01812">
    <property type="entry name" value="5-FTHF_cyc-lig"/>
    <property type="match status" value="1"/>
</dbReference>
<dbReference type="PANTHER" id="PTHR23407:SF1">
    <property type="entry name" value="5-FORMYLTETRAHYDROFOLATE CYCLO-LIGASE"/>
    <property type="match status" value="1"/>
</dbReference>
<dbReference type="Proteomes" id="UP000286268">
    <property type="component" value="Chromosome"/>
</dbReference>
<dbReference type="PIRSF" id="PIRSF006806">
    <property type="entry name" value="FTHF_cligase"/>
    <property type="match status" value="1"/>
</dbReference>
<dbReference type="GO" id="GO:0046872">
    <property type="term" value="F:metal ion binding"/>
    <property type="evidence" value="ECO:0007669"/>
    <property type="project" value="UniProtKB-KW"/>
</dbReference>
<dbReference type="NCBIfam" id="TIGR02727">
    <property type="entry name" value="MTHFS_bact"/>
    <property type="match status" value="1"/>
</dbReference>
<feature type="binding site" evidence="4">
    <location>
        <begin position="3"/>
        <end position="7"/>
    </location>
    <ligand>
        <name>ATP</name>
        <dbReference type="ChEBI" id="CHEBI:30616"/>
    </ligand>
</feature>
<organism evidence="6 7">
    <name type="scientific">Clostridium manihotivorum</name>
    <dbReference type="NCBI Taxonomy" id="2320868"/>
    <lineage>
        <taxon>Bacteria</taxon>
        <taxon>Bacillati</taxon>
        <taxon>Bacillota</taxon>
        <taxon>Clostridia</taxon>
        <taxon>Eubacteriales</taxon>
        <taxon>Clostridiaceae</taxon>
        <taxon>Clostridium</taxon>
    </lineage>
</organism>
<keyword evidence="5" id="KW-0479">Metal-binding</keyword>
<dbReference type="Gene3D" id="3.40.50.10420">
    <property type="entry name" value="NagB/RpiA/CoA transferase-like"/>
    <property type="match status" value="1"/>
</dbReference>
<dbReference type="GO" id="GO:0030272">
    <property type="term" value="F:5-formyltetrahydrofolate cyclo-ligase activity"/>
    <property type="evidence" value="ECO:0007669"/>
    <property type="project" value="UniProtKB-EC"/>
</dbReference>
<comment type="catalytic activity">
    <reaction evidence="5">
        <text>(6S)-5-formyl-5,6,7,8-tetrahydrofolate + ATP = (6R)-5,10-methenyltetrahydrofolate + ADP + phosphate</text>
        <dbReference type="Rhea" id="RHEA:10488"/>
        <dbReference type="ChEBI" id="CHEBI:30616"/>
        <dbReference type="ChEBI" id="CHEBI:43474"/>
        <dbReference type="ChEBI" id="CHEBI:57455"/>
        <dbReference type="ChEBI" id="CHEBI:57457"/>
        <dbReference type="ChEBI" id="CHEBI:456216"/>
        <dbReference type="EC" id="6.3.3.2"/>
    </reaction>
</comment>
<reference evidence="6 7" key="1">
    <citation type="submission" date="2018-01" db="EMBL/GenBank/DDBJ databases">
        <title>Genome Sequencing and Assembly of Anaerobacter polyendosporus strain CT4.</title>
        <authorList>
            <person name="Tachaapaikoon C."/>
            <person name="Sutheeworapong S."/>
            <person name="Jenjaroenpun P."/>
            <person name="Wongsurawat T."/>
            <person name="Nookeaw I."/>
            <person name="Cheawchanlertfa P."/>
            <person name="Kosugi A."/>
            <person name="Cheevadhanarak S."/>
            <person name="Ratanakhanokchai K."/>
        </authorList>
    </citation>
    <scope>NUCLEOTIDE SEQUENCE [LARGE SCALE GENOMIC DNA]</scope>
    <source>
        <strain evidence="6 7">CT4</strain>
    </source>
</reference>
<evidence type="ECO:0000256" key="5">
    <source>
        <dbReference type="RuleBase" id="RU361279"/>
    </source>
</evidence>
<gene>
    <name evidence="6" type="ORF">C1I91_04305</name>
</gene>
<keyword evidence="7" id="KW-1185">Reference proteome</keyword>
<feature type="binding site" evidence="4">
    <location>
        <position position="54"/>
    </location>
    <ligand>
        <name>substrate</name>
    </ligand>
</feature>
<dbReference type="OrthoDB" id="9801938at2"/>
<sequence>MNKKDCRNLIKNKRRLLDKDVKLSSDNAIKHRLLNMTEYKKAKNLFIYVSMEDEIYTHEIINLSLALGKKVFVPKVDRVSKTMIPVQINSINELIKVPPFGILEPEFSHIENQVDKIDLAVTPGLAFSRNGDRLGYGAGYYDKFFKENKDIVKVALAYDFQILDFIPTEVHDEKINFLISEKELIII</sequence>
<evidence type="ECO:0000256" key="3">
    <source>
        <dbReference type="ARBA" id="ARBA00022840"/>
    </source>
</evidence>
<dbReference type="EC" id="6.3.3.2" evidence="5"/>
<keyword evidence="5" id="KW-0460">Magnesium</keyword>
<protein>
    <recommendedName>
        <fullName evidence="5">5-formyltetrahydrofolate cyclo-ligase</fullName>
        <ecNumber evidence="5">6.3.3.2</ecNumber>
    </recommendedName>
</protein>
<dbReference type="EMBL" id="CP025746">
    <property type="protein sequence ID" value="QAA30949.1"/>
    <property type="molecule type" value="Genomic_DNA"/>
</dbReference>
<dbReference type="GO" id="GO:0005524">
    <property type="term" value="F:ATP binding"/>
    <property type="evidence" value="ECO:0007669"/>
    <property type="project" value="UniProtKB-KW"/>
</dbReference>
<feature type="binding site" evidence="4">
    <location>
        <begin position="133"/>
        <end position="141"/>
    </location>
    <ligand>
        <name>ATP</name>
        <dbReference type="ChEBI" id="CHEBI:30616"/>
    </ligand>
</feature>
<evidence type="ECO:0000256" key="1">
    <source>
        <dbReference type="ARBA" id="ARBA00010638"/>
    </source>
</evidence>